<reference evidence="9 10" key="1">
    <citation type="journal article" date="2014" name="Nat. Commun.">
        <title>Klebsormidium flaccidum genome reveals primary factors for plant terrestrial adaptation.</title>
        <authorList>
            <person name="Hori K."/>
            <person name="Maruyama F."/>
            <person name="Fujisawa T."/>
            <person name="Togashi T."/>
            <person name="Yamamoto N."/>
            <person name="Seo M."/>
            <person name="Sato S."/>
            <person name="Yamada T."/>
            <person name="Mori H."/>
            <person name="Tajima N."/>
            <person name="Moriyama T."/>
            <person name="Ikeuchi M."/>
            <person name="Watanabe M."/>
            <person name="Wada H."/>
            <person name="Kobayashi K."/>
            <person name="Saito M."/>
            <person name="Masuda T."/>
            <person name="Sasaki-Sekimoto Y."/>
            <person name="Mashiguchi K."/>
            <person name="Awai K."/>
            <person name="Shimojima M."/>
            <person name="Masuda S."/>
            <person name="Iwai M."/>
            <person name="Nobusawa T."/>
            <person name="Narise T."/>
            <person name="Kondo S."/>
            <person name="Saito H."/>
            <person name="Sato R."/>
            <person name="Murakawa M."/>
            <person name="Ihara Y."/>
            <person name="Oshima-Yamada Y."/>
            <person name="Ohtaka K."/>
            <person name="Satoh M."/>
            <person name="Sonobe K."/>
            <person name="Ishii M."/>
            <person name="Ohtani R."/>
            <person name="Kanamori-Sato M."/>
            <person name="Honoki R."/>
            <person name="Miyazaki D."/>
            <person name="Mochizuki H."/>
            <person name="Umetsu J."/>
            <person name="Higashi K."/>
            <person name="Shibata D."/>
            <person name="Kamiya Y."/>
            <person name="Sato N."/>
            <person name="Nakamura Y."/>
            <person name="Tabata S."/>
            <person name="Ida S."/>
            <person name="Kurokawa K."/>
            <person name="Ohta H."/>
        </authorList>
    </citation>
    <scope>NUCLEOTIDE SEQUENCE [LARGE SCALE GENOMIC DNA]</scope>
    <source>
        <strain evidence="9 10">NIES-2285</strain>
    </source>
</reference>
<dbReference type="GO" id="GO:0006611">
    <property type="term" value="P:protein export from nucleus"/>
    <property type="evidence" value="ECO:0000318"/>
    <property type="project" value="GO_Central"/>
</dbReference>
<comment type="subcellular location">
    <subcellularLocation>
        <location evidence="2">Cytoplasm</location>
    </subcellularLocation>
    <subcellularLocation>
        <location evidence="1">Nucleus</location>
    </subcellularLocation>
</comment>
<comment type="similarity">
    <text evidence="3">Belongs to the XPO2/CSE1 family.</text>
</comment>
<organism evidence="9 10">
    <name type="scientific">Klebsormidium nitens</name>
    <name type="common">Green alga</name>
    <name type="synonym">Ulothrix nitens</name>
    <dbReference type="NCBI Taxonomy" id="105231"/>
    <lineage>
        <taxon>Eukaryota</taxon>
        <taxon>Viridiplantae</taxon>
        <taxon>Streptophyta</taxon>
        <taxon>Klebsormidiophyceae</taxon>
        <taxon>Klebsormidiales</taxon>
        <taxon>Klebsormidiaceae</taxon>
        <taxon>Klebsormidium</taxon>
    </lineage>
</organism>
<dbReference type="InterPro" id="IPR016024">
    <property type="entry name" value="ARM-type_fold"/>
</dbReference>
<keyword evidence="5" id="KW-0963">Cytoplasm</keyword>
<feature type="domain" description="Importin N-terminal" evidence="8">
    <location>
        <begin position="29"/>
        <end position="106"/>
    </location>
</feature>
<evidence type="ECO:0000256" key="5">
    <source>
        <dbReference type="ARBA" id="ARBA00022490"/>
    </source>
</evidence>
<evidence type="ECO:0000256" key="1">
    <source>
        <dbReference type="ARBA" id="ARBA00004123"/>
    </source>
</evidence>
<dbReference type="AlphaFoldDB" id="A0A1Y1I8Q5"/>
<evidence type="ECO:0000313" key="9">
    <source>
        <dbReference type="EMBL" id="GAQ85521.1"/>
    </source>
</evidence>
<evidence type="ECO:0000256" key="4">
    <source>
        <dbReference type="ARBA" id="ARBA00022448"/>
    </source>
</evidence>
<dbReference type="OMA" id="AENEFLM"/>
<evidence type="ECO:0000313" key="10">
    <source>
        <dbReference type="Proteomes" id="UP000054558"/>
    </source>
</evidence>
<evidence type="ECO:0000256" key="7">
    <source>
        <dbReference type="ARBA" id="ARBA00023242"/>
    </source>
</evidence>
<proteinExistence type="inferred from homology"/>
<evidence type="ECO:0000259" key="8">
    <source>
        <dbReference type="PROSITE" id="PS50166"/>
    </source>
</evidence>
<evidence type="ECO:0000256" key="3">
    <source>
        <dbReference type="ARBA" id="ARBA00008669"/>
    </source>
</evidence>
<dbReference type="STRING" id="105231.A0A1Y1I8Q5"/>
<dbReference type="InterPro" id="IPR005043">
    <property type="entry name" value="XPO2_C"/>
</dbReference>
<dbReference type="EMBL" id="DF237188">
    <property type="protein sequence ID" value="GAQ85521.1"/>
    <property type="molecule type" value="Genomic_DNA"/>
</dbReference>
<keyword evidence="6" id="KW-0653">Protein transport</keyword>
<keyword evidence="10" id="KW-1185">Reference proteome</keyword>
<dbReference type="Pfam" id="PF08506">
    <property type="entry name" value="Cse1"/>
    <property type="match status" value="1"/>
</dbReference>
<accession>A0A1Y1I8Q5</accession>
<dbReference type="PANTHER" id="PTHR10997:SF8">
    <property type="entry name" value="EXPORTIN-2"/>
    <property type="match status" value="1"/>
</dbReference>
<keyword evidence="4" id="KW-0813">Transport</keyword>
<name>A0A1Y1I8Q5_KLENI</name>
<dbReference type="GO" id="GO:0031267">
    <property type="term" value="F:small GTPase binding"/>
    <property type="evidence" value="ECO:0007669"/>
    <property type="project" value="InterPro"/>
</dbReference>
<sequence length="973" mass="109819">MAAAGNPLQELTECFRQSLLPDPVPRKRAEDFLKEAANQPNYGVTVLQLVAAHSVDLQIRLAAAVNFKNHVKYHWDASEHEELQVAPMQDAEKQQIKTHITTLMLSTPPQVQAQLSEALSIISNYDFPSKWPSLLPELVEKLRSATDPVVINGVLQTANSIFKRFRFQFKSDELFGELKYVLNLFCEPLLEFVQRMGQLIAASANDAVALRALFPCLRLACRIFYSLNFQDLPEFFEDHMKEWMDQFHLYLTYDNPRLEESDPDKESVADQVKAAVCENINLYMSKYEEEFRSYLQTFVTDVWSLLMKVGLSASHDKLAITSIKFLTTVARSVHHELFNQAEVVQQICEKIVVPNLRMRDDDEELFEMNHVEYIRRDMEGSDTDTRRRTACELVKGLTTYYEQQVTQLFGQYVTLMLQTYAANPAVNWKEKDCAIYLVVALTVRQKTAAQGATATNQLVNIGDFFTAQIEPELKKTDGSPVLRADALKFVTTFRSQIPKAACLSLFPHLVALLLDEHNVVHSYAAHAIERLLVVKDGGRPRFTPQDLAPFTQQLLSNLFGALKLPDSQENDYVMKCVMRMISSSPVAQYAEGVLAQLADILKAVCKNPTQPGFNHYLFEAVAALIKQTCAANPARLDVFEKKLFPVFDIVLQDDVAEFMPYVFQILSQLVELRPAPLPTIYMALFSPLLTPLLWERSANVPALVRLLQAYLQKAPQEIISQQKLPAVLGVFQKLIASRHTDHQGFFILNTVVESLPVDAVRPYLTPLWTLLFTRLSKSRTVKFVKALVVFLSLFILKYGATELVESLEKLQAGIYRELLGGVWLGSTERGGAISITGDIEVKVTSVATTKLLCECPPMADDASLQLWGKLLDTEVALLERSEEATVAQEENDVLEVDEIPGYAASYAQLHNAHKEYQDPLSEVEDARRYLTESLAKFTAQNPGKFLPVIQQSLEKKHQDALLRYCATYGQNIS</sequence>
<dbReference type="Pfam" id="PF03378">
    <property type="entry name" value="CAS_CSE1"/>
    <property type="match status" value="1"/>
</dbReference>
<dbReference type="Proteomes" id="UP000054558">
    <property type="component" value="Unassembled WGS sequence"/>
</dbReference>
<dbReference type="GO" id="GO:0005635">
    <property type="term" value="C:nuclear envelope"/>
    <property type="evidence" value="ECO:0000318"/>
    <property type="project" value="GO_Central"/>
</dbReference>
<evidence type="ECO:0000256" key="6">
    <source>
        <dbReference type="ARBA" id="ARBA00022927"/>
    </source>
</evidence>
<dbReference type="FunFam" id="1.25.10.10:FF:000057">
    <property type="entry name" value="Exportin-2 isoform 1"/>
    <property type="match status" value="1"/>
</dbReference>
<dbReference type="GO" id="GO:0005829">
    <property type="term" value="C:cytosol"/>
    <property type="evidence" value="ECO:0000318"/>
    <property type="project" value="GO_Central"/>
</dbReference>
<dbReference type="InterPro" id="IPR011989">
    <property type="entry name" value="ARM-like"/>
</dbReference>
<evidence type="ECO:0000256" key="2">
    <source>
        <dbReference type="ARBA" id="ARBA00004496"/>
    </source>
</evidence>
<dbReference type="InterPro" id="IPR013713">
    <property type="entry name" value="XPO2_central"/>
</dbReference>
<dbReference type="SUPFAM" id="SSF48371">
    <property type="entry name" value="ARM repeat"/>
    <property type="match status" value="1"/>
</dbReference>
<dbReference type="GO" id="GO:0006606">
    <property type="term" value="P:protein import into nucleus"/>
    <property type="evidence" value="ECO:0000318"/>
    <property type="project" value="GO_Central"/>
</dbReference>
<dbReference type="PANTHER" id="PTHR10997">
    <property type="entry name" value="IMPORTIN-7, 8, 11"/>
    <property type="match status" value="1"/>
</dbReference>
<dbReference type="PROSITE" id="PS50166">
    <property type="entry name" value="IMPORTIN_B_NT"/>
    <property type="match status" value="1"/>
</dbReference>
<keyword evidence="7" id="KW-0539">Nucleus</keyword>
<dbReference type="Pfam" id="PF03810">
    <property type="entry name" value="IBN_N"/>
    <property type="match status" value="1"/>
</dbReference>
<protein>
    <submittedName>
        <fullName evidence="9">Putative exportin-2</fullName>
    </submittedName>
</protein>
<dbReference type="InterPro" id="IPR001494">
    <property type="entry name" value="Importin-beta_N"/>
</dbReference>
<dbReference type="OrthoDB" id="3268246at2759"/>
<dbReference type="SMART" id="SM00913">
    <property type="entry name" value="IBN_N"/>
    <property type="match status" value="1"/>
</dbReference>
<dbReference type="Gene3D" id="1.25.10.10">
    <property type="entry name" value="Leucine-rich Repeat Variant"/>
    <property type="match status" value="1"/>
</dbReference>
<gene>
    <name evidence="9" type="ORF">KFL_002390130</name>
</gene>
<dbReference type="GO" id="GO:0005049">
    <property type="term" value="F:nuclear export signal receptor activity"/>
    <property type="evidence" value="ECO:0000318"/>
    <property type="project" value="GO_Central"/>
</dbReference>